<evidence type="ECO:0000313" key="3">
    <source>
        <dbReference type="Proteomes" id="UP000824028"/>
    </source>
</evidence>
<dbReference type="Proteomes" id="UP000824028">
    <property type="component" value="Unassembled WGS sequence"/>
</dbReference>
<protein>
    <submittedName>
        <fullName evidence="2">DUF4294 domain-containing protein</fullName>
    </submittedName>
</protein>
<evidence type="ECO:0000313" key="2">
    <source>
        <dbReference type="EMBL" id="HIZ33663.1"/>
    </source>
</evidence>
<feature type="signal peptide" evidence="1">
    <location>
        <begin position="1"/>
        <end position="22"/>
    </location>
</feature>
<accession>A0A9D2EA62</accession>
<reference evidence="2" key="2">
    <citation type="submission" date="2021-04" db="EMBL/GenBank/DDBJ databases">
        <authorList>
            <person name="Gilroy R."/>
        </authorList>
    </citation>
    <scope>NUCLEOTIDE SEQUENCE</scope>
    <source>
        <strain evidence="2">ChiHjej9B8-1298</strain>
    </source>
</reference>
<dbReference type="Pfam" id="PF14127">
    <property type="entry name" value="DUF4294"/>
    <property type="match status" value="1"/>
</dbReference>
<feature type="chain" id="PRO_5039505745" evidence="1">
    <location>
        <begin position="23"/>
        <end position="202"/>
    </location>
</feature>
<reference evidence="2" key="1">
    <citation type="journal article" date="2021" name="PeerJ">
        <title>Extensive microbial diversity within the chicken gut microbiome revealed by metagenomics and culture.</title>
        <authorList>
            <person name="Gilroy R."/>
            <person name="Ravi A."/>
            <person name="Getino M."/>
            <person name="Pursley I."/>
            <person name="Horton D.L."/>
            <person name="Alikhan N.F."/>
            <person name="Baker D."/>
            <person name="Gharbi K."/>
            <person name="Hall N."/>
            <person name="Watson M."/>
            <person name="Adriaenssens E.M."/>
            <person name="Foster-Nyarko E."/>
            <person name="Jarju S."/>
            <person name="Secka A."/>
            <person name="Antonio M."/>
            <person name="Oren A."/>
            <person name="Chaudhuri R.R."/>
            <person name="La Ragione R."/>
            <person name="Hildebrand F."/>
            <person name="Pallen M.J."/>
        </authorList>
    </citation>
    <scope>NUCLEOTIDE SEQUENCE</scope>
    <source>
        <strain evidence="2">ChiHjej9B8-1298</strain>
    </source>
</reference>
<keyword evidence="1" id="KW-0732">Signal</keyword>
<dbReference type="InterPro" id="IPR025636">
    <property type="entry name" value="DUF4294"/>
</dbReference>
<proteinExistence type="predicted"/>
<evidence type="ECO:0000256" key="1">
    <source>
        <dbReference type="SAM" id="SignalP"/>
    </source>
</evidence>
<comment type="caution">
    <text evidence="2">The sequence shown here is derived from an EMBL/GenBank/DDBJ whole genome shotgun (WGS) entry which is preliminary data.</text>
</comment>
<dbReference type="AlphaFoldDB" id="A0A9D2EA62"/>
<organism evidence="2 3">
    <name type="scientific">Candidatus Bacteroides merdigallinarum</name>
    <dbReference type="NCBI Taxonomy" id="2838473"/>
    <lineage>
        <taxon>Bacteria</taxon>
        <taxon>Pseudomonadati</taxon>
        <taxon>Bacteroidota</taxon>
        <taxon>Bacteroidia</taxon>
        <taxon>Bacteroidales</taxon>
        <taxon>Bacteroidaceae</taxon>
        <taxon>Bacteroides</taxon>
    </lineage>
</organism>
<dbReference type="EMBL" id="DXBX01000072">
    <property type="protein sequence ID" value="HIZ33663.1"/>
    <property type="molecule type" value="Genomic_DNA"/>
</dbReference>
<sequence>MHRCIRFIVLLLLLTIGLEGFAQQPEATQPQPSYLTHLCVYEGDTIPYVALPAVYIYQPLQFKNKRQVRRYNKLVRDVKKVLPIANEVQRAIIETYEYLMTLPDDKARQRHLKAVEKSIKEQYTPRMKKLTFSQGKLLIKLVDRQTNSTGYELVKAFLGPFRAGFYQAFAALFGASLKKEYDPEGEDAMTERVVRMVENGQL</sequence>
<name>A0A9D2EA62_9BACE</name>
<gene>
    <name evidence="2" type="ORF">H9814_09060</name>
</gene>